<dbReference type="GO" id="GO:0034551">
    <property type="term" value="P:mitochondrial respiratory chain complex III assembly"/>
    <property type="evidence" value="ECO:0007669"/>
    <property type="project" value="TreeGrafter"/>
</dbReference>
<dbReference type="GeneID" id="80882225"/>
<dbReference type="AlphaFoldDB" id="A0AAD7QVE9"/>
<proteinExistence type="predicted"/>
<evidence type="ECO:0000313" key="1">
    <source>
        <dbReference type="EMBL" id="KAJ8102060.1"/>
    </source>
</evidence>
<protein>
    <submittedName>
        <fullName evidence="1">Uncharacterized protein</fullName>
    </submittedName>
</protein>
<evidence type="ECO:0000313" key="2">
    <source>
        <dbReference type="Proteomes" id="UP001217417"/>
    </source>
</evidence>
<comment type="caution">
    <text evidence="1">The sequence shown here is derived from an EMBL/GenBank/DDBJ whole genome shotgun (WGS) entry which is preliminary data.</text>
</comment>
<dbReference type="Proteomes" id="UP001217417">
    <property type="component" value="Unassembled WGS sequence"/>
</dbReference>
<dbReference type="GO" id="GO:0061671">
    <property type="term" value="C:Cbp3p-Cbp6 complex"/>
    <property type="evidence" value="ECO:0007669"/>
    <property type="project" value="InterPro"/>
</dbReference>
<dbReference type="PANTHER" id="PTHR28250">
    <property type="entry name" value="CYTOCHROME B PRE-MRNA-PROCESSING PROTEIN 6"/>
    <property type="match status" value="1"/>
</dbReference>
<dbReference type="Pfam" id="PF20180">
    <property type="entry name" value="UQCC2_CBP6"/>
    <property type="match status" value="1"/>
</dbReference>
<keyword evidence="2" id="KW-1185">Reference proteome</keyword>
<accession>A0AAD7QVE9</accession>
<organism evidence="1 2">
    <name type="scientific">Lipomyces tetrasporus</name>
    <dbReference type="NCBI Taxonomy" id="54092"/>
    <lineage>
        <taxon>Eukaryota</taxon>
        <taxon>Fungi</taxon>
        <taxon>Dikarya</taxon>
        <taxon>Ascomycota</taxon>
        <taxon>Saccharomycotina</taxon>
        <taxon>Lipomycetes</taxon>
        <taxon>Lipomycetales</taxon>
        <taxon>Lipomycetaceae</taxon>
        <taxon>Lipomyces</taxon>
    </lineage>
</organism>
<name>A0AAD7QVE9_9ASCO</name>
<reference evidence="1" key="1">
    <citation type="submission" date="2023-03" db="EMBL/GenBank/DDBJ databases">
        <title>Near-Complete genome sequence of Lipomyces tetrasporous NRRL Y-64009, an oleaginous yeast capable of growing on lignocellulosic hydrolysates.</title>
        <authorList>
            <consortium name="Lawrence Berkeley National Laboratory"/>
            <person name="Jagtap S.S."/>
            <person name="Liu J.-J."/>
            <person name="Walukiewicz H.E."/>
            <person name="Pangilinan J."/>
            <person name="Lipzen A."/>
            <person name="Ahrendt S."/>
            <person name="Koriabine M."/>
            <person name="Cobaugh K."/>
            <person name="Salamov A."/>
            <person name="Yoshinaga Y."/>
            <person name="Ng V."/>
            <person name="Daum C."/>
            <person name="Grigoriev I.V."/>
            <person name="Slininger P.J."/>
            <person name="Dien B.S."/>
            <person name="Jin Y.-S."/>
            <person name="Rao C.V."/>
        </authorList>
    </citation>
    <scope>NUCLEOTIDE SEQUENCE</scope>
    <source>
        <strain evidence="1">NRRL Y-64009</strain>
    </source>
</reference>
<dbReference type="PANTHER" id="PTHR28250:SF1">
    <property type="entry name" value="CYTOCHROME B PRE-MRNA-PROCESSING PROTEIN 6"/>
    <property type="match status" value="1"/>
</dbReference>
<dbReference type="RefSeq" id="XP_056045510.1">
    <property type="nucleotide sequence ID" value="XM_056187059.1"/>
</dbReference>
<sequence length="107" mass="12450">MSLKRYASLIEAWPKDALRRQLDFKALLKDDLVARQSGETGGILRLELQVKSMEELLDNKYKKMYPISDKLMKPAGKPDYYELLTKEIENGPVEPTFWQKVKIFVSN</sequence>
<dbReference type="GO" id="GO:0043022">
    <property type="term" value="F:ribosome binding"/>
    <property type="evidence" value="ECO:0007669"/>
    <property type="project" value="InterPro"/>
</dbReference>
<dbReference type="InterPro" id="IPR037653">
    <property type="entry name" value="Cbp6"/>
</dbReference>
<dbReference type="EMBL" id="JARPMG010000003">
    <property type="protein sequence ID" value="KAJ8102060.1"/>
    <property type="molecule type" value="Genomic_DNA"/>
</dbReference>
<gene>
    <name evidence="1" type="ORF">POJ06DRAFT_248664</name>
</gene>